<accession>A0A8E2DL01</accession>
<protein>
    <submittedName>
        <fullName evidence="2">Uncharacterized protein</fullName>
    </submittedName>
</protein>
<dbReference type="GO" id="GO:0005762">
    <property type="term" value="C:mitochondrial large ribosomal subunit"/>
    <property type="evidence" value="ECO:0007669"/>
    <property type="project" value="InterPro"/>
</dbReference>
<dbReference type="OrthoDB" id="5587740at2759"/>
<evidence type="ECO:0000256" key="1">
    <source>
        <dbReference type="SAM" id="MobiDB-lite"/>
    </source>
</evidence>
<dbReference type="Gene3D" id="6.20.130.10">
    <property type="match status" value="1"/>
</dbReference>
<organism evidence="2 3">
    <name type="scientific">Obba rivulosa</name>
    <dbReference type="NCBI Taxonomy" id="1052685"/>
    <lineage>
        <taxon>Eukaryota</taxon>
        <taxon>Fungi</taxon>
        <taxon>Dikarya</taxon>
        <taxon>Basidiomycota</taxon>
        <taxon>Agaricomycotina</taxon>
        <taxon>Agaricomycetes</taxon>
        <taxon>Polyporales</taxon>
        <taxon>Gelatoporiaceae</taxon>
        <taxon>Obba</taxon>
    </lineage>
</organism>
<dbReference type="PANTHER" id="PTHR28174">
    <property type="entry name" value="54S RIBOSOMAL PROTEIN L36, MITOCHONDRIAL"/>
    <property type="match status" value="1"/>
</dbReference>
<evidence type="ECO:0000313" key="3">
    <source>
        <dbReference type="Proteomes" id="UP000250043"/>
    </source>
</evidence>
<dbReference type="AlphaFoldDB" id="A0A8E2DL01"/>
<dbReference type="EMBL" id="KV722428">
    <property type="protein sequence ID" value="OCH89364.1"/>
    <property type="molecule type" value="Genomic_DNA"/>
</dbReference>
<gene>
    <name evidence="2" type="ORF">OBBRIDRAFT_794318</name>
</gene>
<feature type="compositionally biased region" description="Basic and acidic residues" evidence="1">
    <location>
        <begin position="162"/>
        <end position="177"/>
    </location>
</feature>
<feature type="region of interest" description="Disordered" evidence="1">
    <location>
        <begin position="154"/>
        <end position="177"/>
    </location>
</feature>
<proteinExistence type="predicted"/>
<dbReference type="PANTHER" id="PTHR28174:SF1">
    <property type="entry name" value="LARGE RIBOSOMAL SUBUNIT PROTEIN BL31M"/>
    <property type="match status" value="1"/>
</dbReference>
<dbReference type="InterPro" id="IPR034600">
    <property type="entry name" value="Ribosomal_bL31m"/>
</dbReference>
<reference evidence="2 3" key="1">
    <citation type="submission" date="2016-07" db="EMBL/GenBank/DDBJ databases">
        <title>Draft genome of the white-rot fungus Obba rivulosa 3A-2.</title>
        <authorList>
            <consortium name="DOE Joint Genome Institute"/>
            <person name="Miettinen O."/>
            <person name="Riley R."/>
            <person name="Acob R."/>
            <person name="Barry K."/>
            <person name="Cullen D."/>
            <person name="De Vries R."/>
            <person name="Hainaut M."/>
            <person name="Hatakka A."/>
            <person name="Henrissat B."/>
            <person name="Hilden K."/>
            <person name="Kuo R."/>
            <person name="Labutti K."/>
            <person name="Lipzen A."/>
            <person name="Makela M.R."/>
            <person name="Sandor L."/>
            <person name="Spatafora J.W."/>
            <person name="Grigoriev I.V."/>
            <person name="Hibbett D.S."/>
        </authorList>
    </citation>
    <scope>NUCLEOTIDE SEQUENCE [LARGE SCALE GENOMIC DNA]</scope>
    <source>
        <strain evidence="2 3">3A-2</strain>
    </source>
</reference>
<feature type="region of interest" description="Disordered" evidence="1">
    <location>
        <begin position="23"/>
        <end position="60"/>
    </location>
</feature>
<name>A0A8E2DL01_9APHY</name>
<dbReference type="GO" id="GO:0003735">
    <property type="term" value="F:structural constituent of ribosome"/>
    <property type="evidence" value="ECO:0007669"/>
    <property type="project" value="InterPro"/>
</dbReference>
<sequence>MMLSPALASTSRSVVRPLTSAHRLLPGLPPTRGHSPSPAHSQTQTRARSTRADHAPHPYGRTHIWKHRERKLPNPCVPHFPQRIVRSDGATIIHYGTSPRSSLRLTRDTSNNPLWNVGGQAGTAEEEDAVTGRLGRFKRRFEGLGEAEGVDWTSEAAGEGMAEVKEMVEGKGKGKSS</sequence>
<dbReference type="GO" id="GO:0032543">
    <property type="term" value="P:mitochondrial translation"/>
    <property type="evidence" value="ECO:0007669"/>
    <property type="project" value="InterPro"/>
</dbReference>
<evidence type="ECO:0000313" key="2">
    <source>
        <dbReference type="EMBL" id="OCH89364.1"/>
    </source>
</evidence>
<keyword evidence="3" id="KW-1185">Reference proteome</keyword>
<feature type="compositionally biased region" description="Polar residues" evidence="1">
    <location>
        <begin position="38"/>
        <end position="47"/>
    </location>
</feature>
<dbReference type="Proteomes" id="UP000250043">
    <property type="component" value="Unassembled WGS sequence"/>
</dbReference>